<feature type="chain" id="PRO_5017314122" evidence="1">
    <location>
        <begin position="20"/>
        <end position="289"/>
    </location>
</feature>
<evidence type="ECO:0000259" key="2">
    <source>
        <dbReference type="Pfam" id="PF14488"/>
    </source>
</evidence>
<evidence type="ECO:0000313" key="4">
    <source>
        <dbReference type="Proteomes" id="UP000276295"/>
    </source>
</evidence>
<dbReference type="EMBL" id="QZWH01000060">
    <property type="protein sequence ID" value="RJT18133.1"/>
    <property type="molecule type" value="Genomic_DNA"/>
</dbReference>
<organism evidence="3 4">
    <name type="scientific">Buttiauxella izardii</name>
    <dbReference type="NCBI Taxonomy" id="82991"/>
    <lineage>
        <taxon>Bacteria</taxon>
        <taxon>Pseudomonadati</taxon>
        <taxon>Pseudomonadota</taxon>
        <taxon>Gammaproteobacteria</taxon>
        <taxon>Enterobacterales</taxon>
        <taxon>Enterobacteriaceae</taxon>
        <taxon>Buttiauxella</taxon>
    </lineage>
</organism>
<keyword evidence="4" id="KW-1185">Reference proteome</keyword>
<proteinExistence type="predicted"/>
<dbReference type="Gene3D" id="3.20.20.80">
    <property type="entry name" value="Glycosidases"/>
    <property type="match status" value="1"/>
</dbReference>
<dbReference type="InterPro" id="IPR027849">
    <property type="entry name" value="DUF4434"/>
</dbReference>
<accession>A0A3A5JX91</accession>
<feature type="signal peptide" evidence="1">
    <location>
        <begin position="1"/>
        <end position="19"/>
    </location>
</feature>
<sequence>MKKKIILAALLAVAPLANAMNAVMYQPQLRDTNVSDAQWQSVLNKLKGQGIDTLVLQWTRYDDAFRDGESRAWLEHKAQLTRASGLNLVIGLAADGQFFERQKQPLPALENYLNRLRADDVSVAKRWVEVLGENAITGWYISSELDDRRWREPQMQQTAQNWLTKTRLSLAAVADKPVAVSSFFAGNMTPDSYSKWVKTLSHSGVKVWVQDGAGTQMLTEAERSLYLKTPSTGKVIELFRQDKQAKTFKATPASAAYQQKWLSTPVPTGQDRIYFSLRYMDAASGVLAR</sequence>
<evidence type="ECO:0000313" key="3">
    <source>
        <dbReference type="EMBL" id="RJT18133.1"/>
    </source>
</evidence>
<comment type="caution">
    <text evidence="3">The sequence shown here is derived from an EMBL/GenBank/DDBJ whole genome shotgun (WGS) entry which is preliminary data.</text>
</comment>
<dbReference type="Pfam" id="PF14488">
    <property type="entry name" value="DUF4434"/>
    <property type="match status" value="1"/>
</dbReference>
<protein>
    <submittedName>
        <fullName evidence="3">DUF4434 domain-containing protein</fullName>
    </submittedName>
</protein>
<dbReference type="Proteomes" id="UP000276295">
    <property type="component" value="Unassembled WGS sequence"/>
</dbReference>
<dbReference type="AlphaFoldDB" id="A0A3A5JX91"/>
<feature type="domain" description="DUF4434" evidence="2">
    <location>
        <begin position="25"/>
        <end position="274"/>
    </location>
</feature>
<gene>
    <name evidence="3" type="ORF">D6029_21030</name>
</gene>
<name>A0A3A5JX91_9ENTR</name>
<dbReference type="OrthoDB" id="7344472at2"/>
<dbReference type="RefSeq" id="WP_120066621.1">
    <property type="nucleotide sequence ID" value="NZ_QZWH01000060.1"/>
</dbReference>
<evidence type="ECO:0000256" key="1">
    <source>
        <dbReference type="SAM" id="SignalP"/>
    </source>
</evidence>
<keyword evidence="1" id="KW-0732">Signal</keyword>
<reference evidence="3 4" key="1">
    <citation type="submission" date="2018-09" db="EMBL/GenBank/DDBJ databases">
        <title>Draft genome sequence of Buttiauxella izardii CCUG 35510T.</title>
        <authorList>
            <person name="Salva-Serra F."/>
            <person name="Marathe N."/>
            <person name="Moore E."/>
            <person name="Stadler-Svensson L."/>
            <person name="Engstrom-Jakobsson H."/>
        </authorList>
    </citation>
    <scope>NUCLEOTIDE SEQUENCE [LARGE SCALE GENOMIC DNA]</scope>
    <source>
        <strain evidence="3 4">CCUG 35510</strain>
    </source>
</reference>